<feature type="region of interest" description="Disordered" evidence="1">
    <location>
        <begin position="202"/>
        <end position="351"/>
    </location>
</feature>
<feature type="compositionally biased region" description="Basic and acidic residues" evidence="1">
    <location>
        <begin position="215"/>
        <end position="235"/>
    </location>
</feature>
<sequence length="351" mass="37191">MAAARSLDTRTSLEIGQRQPDSQTIASYSITGHCFAYVDENNKPTDGNDEKSAAPCKEYCSTRGDGTNGCSLFIPKGQKIDPHFIYKDDDGKRWTPAKCVCECPFCKELAETIAEGLQKLDNIICAAMVSAFTTIVETGIQFVPGGQTSLALRAAISGAKSFTENGLNAASFFGDWVGKACGVDNWNFDLTSVYDPLVNAPDSMGTSTGCKKRNKADCKKLDPKPDPTTKAKDTSPKTTQNPQKSSQQSTTSTESSSSTKRSQTTVMTSSTTSSSSTASETTEANTDTKPSQTTEACNNTDPSQTTDGSNDEEPTQTAGSSNDVESSQTTLITSGTISSSMLSGETARATE</sequence>
<accession>A0A9Q0AR77</accession>
<organism evidence="2 3">
    <name type="scientific">Neoarthrinium moseri</name>
    <dbReference type="NCBI Taxonomy" id="1658444"/>
    <lineage>
        <taxon>Eukaryota</taxon>
        <taxon>Fungi</taxon>
        <taxon>Dikarya</taxon>
        <taxon>Ascomycota</taxon>
        <taxon>Pezizomycotina</taxon>
        <taxon>Sordariomycetes</taxon>
        <taxon>Xylariomycetidae</taxon>
        <taxon>Amphisphaeriales</taxon>
        <taxon>Apiosporaceae</taxon>
        <taxon>Neoarthrinium</taxon>
    </lineage>
</organism>
<protein>
    <submittedName>
        <fullName evidence="2">Uncharacterized protein</fullName>
    </submittedName>
</protein>
<comment type="caution">
    <text evidence="2">The sequence shown here is derived from an EMBL/GenBank/DDBJ whole genome shotgun (WGS) entry which is preliminary data.</text>
</comment>
<gene>
    <name evidence="2" type="ORF">JX265_002015</name>
</gene>
<proteinExistence type="predicted"/>
<feature type="compositionally biased region" description="Polar residues" evidence="1">
    <location>
        <begin position="9"/>
        <end position="20"/>
    </location>
</feature>
<feature type="compositionally biased region" description="Low complexity" evidence="1">
    <location>
        <begin position="236"/>
        <end position="282"/>
    </location>
</feature>
<feature type="region of interest" description="Disordered" evidence="1">
    <location>
        <begin position="1"/>
        <end position="20"/>
    </location>
</feature>
<evidence type="ECO:0000313" key="3">
    <source>
        <dbReference type="Proteomes" id="UP000829685"/>
    </source>
</evidence>
<dbReference type="EMBL" id="JAFIMR010000003">
    <property type="protein sequence ID" value="KAI1880394.1"/>
    <property type="molecule type" value="Genomic_DNA"/>
</dbReference>
<keyword evidence="3" id="KW-1185">Reference proteome</keyword>
<evidence type="ECO:0000313" key="2">
    <source>
        <dbReference type="EMBL" id="KAI1880394.1"/>
    </source>
</evidence>
<dbReference type="AlphaFoldDB" id="A0A9Q0AR77"/>
<feature type="compositionally biased region" description="Polar residues" evidence="1">
    <location>
        <begin position="315"/>
        <end position="325"/>
    </location>
</feature>
<name>A0A9Q0AR77_9PEZI</name>
<evidence type="ECO:0000256" key="1">
    <source>
        <dbReference type="SAM" id="MobiDB-lite"/>
    </source>
</evidence>
<feature type="compositionally biased region" description="Polar residues" evidence="1">
    <location>
        <begin position="283"/>
        <end position="308"/>
    </location>
</feature>
<reference evidence="2" key="1">
    <citation type="submission" date="2021-03" db="EMBL/GenBank/DDBJ databases">
        <title>Revisited historic fungal species revealed as producer of novel bioactive compounds through whole genome sequencing and comparative genomics.</title>
        <authorList>
            <person name="Vignolle G.A."/>
            <person name="Hochenegger N."/>
            <person name="Mach R.L."/>
            <person name="Mach-Aigner A.R."/>
            <person name="Javad Rahimi M."/>
            <person name="Salim K.A."/>
            <person name="Chan C.M."/>
            <person name="Lim L.B.L."/>
            <person name="Cai F."/>
            <person name="Druzhinina I.S."/>
            <person name="U'Ren J.M."/>
            <person name="Derntl C."/>
        </authorList>
    </citation>
    <scope>NUCLEOTIDE SEQUENCE</scope>
    <source>
        <strain evidence="2">TUCIM 5799</strain>
    </source>
</reference>
<dbReference type="Proteomes" id="UP000829685">
    <property type="component" value="Unassembled WGS sequence"/>
</dbReference>
<feature type="compositionally biased region" description="Low complexity" evidence="1">
    <location>
        <begin position="326"/>
        <end position="344"/>
    </location>
</feature>